<evidence type="ECO:0000259" key="1">
    <source>
        <dbReference type="Pfam" id="PF20695"/>
    </source>
</evidence>
<evidence type="ECO:0000313" key="2">
    <source>
        <dbReference type="EMBL" id="GAH39719.1"/>
    </source>
</evidence>
<gene>
    <name evidence="2" type="ORF">S03H2_24574</name>
</gene>
<protein>
    <recommendedName>
        <fullName evidence="1">3-octaprenyl-4-hydroxybenzoate carboxy-lyase-like N-terminal domain-containing protein</fullName>
    </recommendedName>
</protein>
<sequence length="46" mass="5062">MTDQSMRGLIAALDSRGDLHRVTRNVDPKFELGAVLALRDRGPAQL</sequence>
<feature type="non-terminal residue" evidence="2">
    <location>
        <position position="46"/>
    </location>
</feature>
<dbReference type="InterPro" id="IPR049383">
    <property type="entry name" value="UbiD-like_N"/>
</dbReference>
<dbReference type="Pfam" id="PF20695">
    <property type="entry name" value="UbiD_N"/>
    <property type="match status" value="1"/>
</dbReference>
<comment type="caution">
    <text evidence="2">The sequence shown here is derived from an EMBL/GenBank/DDBJ whole genome shotgun (WGS) entry which is preliminary data.</text>
</comment>
<accession>X1GDN4</accession>
<reference evidence="2" key="1">
    <citation type="journal article" date="2014" name="Front. Microbiol.">
        <title>High frequency of phylogenetically diverse reductive dehalogenase-homologous genes in deep subseafloor sedimentary metagenomes.</title>
        <authorList>
            <person name="Kawai M."/>
            <person name="Futagami T."/>
            <person name="Toyoda A."/>
            <person name="Takaki Y."/>
            <person name="Nishi S."/>
            <person name="Hori S."/>
            <person name="Arai W."/>
            <person name="Tsubouchi T."/>
            <person name="Morono Y."/>
            <person name="Uchiyama I."/>
            <person name="Ito T."/>
            <person name="Fujiyama A."/>
            <person name="Inagaki F."/>
            <person name="Takami H."/>
        </authorList>
    </citation>
    <scope>NUCLEOTIDE SEQUENCE</scope>
    <source>
        <strain evidence="2">Expedition CK06-06</strain>
    </source>
</reference>
<organism evidence="2">
    <name type="scientific">marine sediment metagenome</name>
    <dbReference type="NCBI Taxonomy" id="412755"/>
    <lineage>
        <taxon>unclassified sequences</taxon>
        <taxon>metagenomes</taxon>
        <taxon>ecological metagenomes</taxon>
    </lineage>
</organism>
<dbReference type="SUPFAM" id="SSF50475">
    <property type="entry name" value="FMN-binding split barrel"/>
    <property type="match status" value="1"/>
</dbReference>
<name>X1GDN4_9ZZZZ</name>
<dbReference type="EMBL" id="BARU01013686">
    <property type="protein sequence ID" value="GAH39719.1"/>
    <property type="molecule type" value="Genomic_DNA"/>
</dbReference>
<proteinExistence type="predicted"/>
<feature type="domain" description="3-octaprenyl-4-hydroxybenzoate carboxy-lyase-like N-terminal" evidence="1">
    <location>
        <begin position="10"/>
        <end position="45"/>
    </location>
</feature>
<dbReference type="AlphaFoldDB" id="X1GDN4"/>